<dbReference type="GO" id="GO:0003677">
    <property type="term" value="F:DNA binding"/>
    <property type="evidence" value="ECO:0007669"/>
    <property type="project" value="UniProtKB-KW"/>
</dbReference>
<comment type="caution">
    <text evidence="4">Lacks conserved residue(s) required for the propagation of feature annotation.</text>
</comment>
<dbReference type="InterPro" id="IPR039420">
    <property type="entry name" value="WalR-like"/>
</dbReference>
<protein>
    <submittedName>
        <fullName evidence="7">Regulatory protein LuxR</fullName>
    </submittedName>
</protein>
<gene>
    <name evidence="7" type="ORF">J421_1454</name>
</gene>
<dbReference type="PROSITE" id="PS00622">
    <property type="entry name" value="HTH_LUXR_1"/>
    <property type="match status" value="1"/>
</dbReference>
<dbReference type="STRING" id="861299.J421_1454"/>
<dbReference type="InterPro" id="IPR016032">
    <property type="entry name" value="Sig_transdc_resp-reg_C-effctor"/>
</dbReference>
<accession>W0RDV9</accession>
<evidence type="ECO:0000256" key="4">
    <source>
        <dbReference type="PROSITE-ProRule" id="PRU00169"/>
    </source>
</evidence>
<dbReference type="KEGG" id="gba:J421_1454"/>
<dbReference type="RefSeq" id="WP_025410509.1">
    <property type="nucleotide sequence ID" value="NZ_CP007128.1"/>
</dbReference>
<dbReference type="eggNOG" id="COG2197">
    <property type="taxonomic scope" value="Bacteria"/>
</dbReference>
<dbReference type="SUPFAM" id="SSF52172">
    <property type="entry name" value="CheY-like"/>
    <property type="match status" value="1"/>
</dbReference>
<reference evidence="7 8" key="1">
    <citation type="journal article" date="2014" name="Genome Announc.">
        <title>Genome Sequence and Methylome of Soil Bacterium Gemmatirosa kalamazoonensis KBS708T, a Member of the Rarely Cultivated Gemmatimonadetes Phylum.</title>
        <authorList>
            <person name="Debruyn J.M."/>
            <person name="Radosevich M."/>
            <person name="Wommack K.E."/>
            <person name="Polson S.W."/>
            <person name="Hauser L.J."/>
            <person name="Fawaz M.N."/>
            <person name="Korlach J."/>
            <person name="Tsai Y.C."/>
        </authorList>
    </citation>
    <scope>NUCLEOTIDE SEQUENCE [LARGE SCALE GENOMIC DNA]</scope>
    <source>
        <strain evidence="7 8">KBS708</strain>
    </source>
</reference>
<dbReference type="InParanoid" id="W0RDV9"/>
<feature type="domain" description="HTH luxR-type" evidence="5">
    <location>
        <begin position="162"/>
        <end position="227"/>
    </location>
</feature>
<keyword evidence="1" id="KW-0805">Transcription regulation</keyword>
<sequence>MTRVAVVAASPVLRAGLESLLGAAPSLVVVGTVSERRDGDDDAPSLAELVAPLAPDVVVLVADGEPPRLADEGVDGSARGRWREGRSGAGRPAVVLLADLADPRAVVRAIRAGVRGVLPREAGADEIIAAVEAVAAGLLALPADVADELLAGMAPEPVGAVASAPAVTLTPREREVLALLAQGLANKAIAPRLRISEHTVKAHVASIFEKLGAGTRAEAVVTAARLGILML</sequence>
<dbReference type="SUPFAM" id="SSF46894">
    <property type="entry name" value="C-terminal effector domain of the bipartite response regulators"/>
    <property type="match status" value="1"/>
</dbReference>
<feature type="domain" description="Response regulatory" evidence="6">
    <location>
        <begin position="3"/>
        <end position="135"/>
    </location>
</feature>
<dbReference type="PROSITE" id="PS50043">
    <property type="entry name" value="HTH_LUXR_2"/>
    <property type="match status" value="1"/>
</dbReference>
<dbReference type="PANTHER" id="PTHR43214:SF24">
    <property type="entry name" value="TRANSCRIPTIONAL REGULATORY PROTEIN NARL-RELATED"/>
    <property type="match status" value="1"/>
</dbReference>
<dbReference type="Proteomes" id="UP000019151">
    <property type="component" value="Chromosome"/>
</dbReference>
<dbReference type="PANTHER" id="PTHR43214">
    <property type="entry name" value="TWO-COMPONENT RESPONSE REGULATOR"/>
    <property type="match status" value="1"/>
</dbReference>
<dbReference type="InterPro" id="IPR001789">
    <property type="entry name" value="Sig_transdc_resp-reg_receiver"/>
</dbReference>
<evidence type="ECO:0000259" key="5">
    <source>
        <dbReference type="PROSITE" id="PS50043"/>
    </source>
</evidence>
<keyword evidence="3" id="KW-0804">Transcription</keyword>
<dbReference type="PROSITE" id="PS50110">
    <property type="entry name" value="RESPONSE_REGULATORY"/>
    <property type="match status" value="1"/>
</dbReference>
<keyword evidence="8" id="KW-1185">Reference proteome</keyword>
<evidence type="ECO:0000256" key="1">
    <source>
        <dbReference type="ARBA" id="ARBA00023015"/>
    </source>
</evidence>
<organism evidence="7 8">
    <name type="scientific">Gemmatirosa kalamazoonensis</name>
    <dbReference type="NCBI Taxonomy" id="861299"/>
    <lineage>
        <taxon>Bacteria</taxon>
        <taxon>Pseudomonadati</taxon>
        <taxon>Gemmatimonadota</taxon>
        <taxon>Gemmatimonadia</taxon>
        <taxon>Gemmatimonadales</taxon>
        <taxon>Gemmatimonadaceae</taxon>
        <taxon>Gemmatirosa</taxon>
    </lineage>
</organism>
<dbReference type="Gene3D" id="3.40.50.2300">
    <property type="match status" value="1"/>
</dbReference>
<dbReference type="InterPro" id="IPR000792">
    <property type="entry name" value="Tscrpt_reg_LuxR_C"/>
</dbReference>
<dbReference type="PRINTS" id="PR00038">
    <property type="entry name" value="HTHLUXR"/>
</dbReference>
<evidence type="ECO:0000259" key="6">
    <source>
        <dbReference type="PROSITE" id="PS50110"/>
    </source>
</evidence>
<dbReference type="EMBL" id="CP007128">
    <property type="protein sequence ID" value="AHG88991.1"/>
    <property type="molecule type" value="Genomic_DNA"/>
</dbReference>
<evidence type="ECO:0000256" key="2">
    <source>
        <dbReference type="ARBA" id="ARBA00023125"/>
    </source>
</evidence>
<dbReference type="OrthoDB" id="9808843at2"/>
<keyword evidence="2" id="KW-0238">DNA-binding</keyword>
<proteinExistence type="predicted"/>
<evidence type="ECO:0000313" key="7">
    <source>
        <dbReference type="EMBL" id="AHG88991.1"/>
    </source>
</evidence>
<dbReference type="SMART" id="SM00421">
    <property type="entry name" value="HTH_LUXR"/>
    <property type="match status" value="1"/>
</dbReference>
<dbReference type="CDD" id="cd06170">
    <property type="entry name" value="LuxR_C_like"/>
    <property type="match status" value="1"/>
</dbReference>
<dbReference type="HOGENOM" id="CLU_000445_90_10_0"/>
<name>W0RDV9_9BACT</name>
<dbReference type="GO" id="GO:0000160">
    <property type="term" value="P:phosphorelay signal transduction system"/>
    <property type="evidence" value="ECO:0007669"/>
    <property type="project" value="InterPro"/>
</dbReference>
<dbReference type="Pfam" id="PF00196">
    <property type="entry name" value="GerE"/>
    <property type="match status" value="1"/>
</dbReference>
<evidence type="ECO:0000313" key="8">
    <source>
        <dbReference type="Proteomes" id="UP000019151"/>
    </source>
</evidence>
<dbReference type="GO" id="GO:0006355">
    <property type="term" value="P:regulation of DNA-templated transcription"/>
    <property type="evidence" value="ECO:0007669"/>
    <property type="project" value="InterPro"/>
</dbReference>
<evidence type="ECO:0000256" key="3">
    <source>
        <dbReference type="ARBA" id="ARBA00023163"/>
    </source>
</evidence>
<dbReference type="InterPro" id="IPR011006">
    <property type="entry name" value="CheY-like_superfamily"/>
</dbReference>
<dbReference type="AlphaFoldDB" id="W0RDV9"/>